<evidence type="ECO:0000256" key="4">
    <source>
        <dbReference type="SAM" id="Phobius"/>
    </source>
</evidence>
<dbReference type="SMART" id="SM00388">
    <property type="entry name" value="HisKA"/>
    <property type="match status" value="1"/>
</dbReference>
<accession>D6Z1G3</accession>
<dbReference type="CDD" id="cd00082">
    <property type="entry name" value="HisKA"/>
    <property type="match status" value="1"/>
</dbReference>
<evidence type="ECO:0000256" key="3">
    <source>
        <dbReference type="ARBA" id="ARBA00022553"/>
    </source>
</evidence>
<dbReference type="KEGG" id="dak:DaAHT2_0714"/>
<dbReference type="AlphaFoldDB" id="D6Z1G3"/>
<dbReference type="RefSeq" id="WP_013162948.1">
    <property type="nucleotide sequence ID" value="NC_014216.1"/>
</dbReference>
<evidence type="ECO:0000313" key="6">
    <source>
        <dbReference type="EMBL" id="ADH85418.1"/>
    </source>
</evidence>
<name>D6Z1G3_DESAT</name>
<dbReference type="EMBL" id="CP001940">
    <property type="protein sequence ID" value="ADH85418.1"/>
    <property type="molecule type" value="Genomic_DNA"/>
</dbReference>
<proteinExistence type="predicted"/>
<dbReference type="InterPro" id="IPR003594">
    <property type="entry name" value="HATPase_dom"/>
</dbReference>
<dbReference type="Proteomes" id="UP000001508">
    <property type="component" value="Chromosome"/>
</dbReference>
<dbReference type="eggNOG" id="COG4191">
    <property type="taxonomic scope" value="Bacteria"/>
</dbReference>
<dbReference type="PRINTS" id="PR00344">
    <property type="entry name" value="BCTRLSENSOR"/>
</dbReference>
<dbReference type="InterPro" id="IPR036890">
    <property type="entry name" value="HATPase_C_sf"/>
</dbReference>
<keyword evidence="7" id="KW-1185">Reference proteome</keyword>
<evidence type="ECO:0000256" key="1">
    <source>
        <dbReference type="ARBA" id="ARBA00000085"/>
    </source>
</evidence>
<dbReference type="GO" id="GO:0000155">
    <property type="term" value="F:phosphorelay sensor kinase activity"/>
    <property type="evidence" value="ECO:0007669"/>
    <property type="project" value="InterPro"/>
</dbReference>
<feature type="domain" description="Histidine kinase" evidence="5">
    <location>
        <begin position="296"/>
        <end position="516"/>
    </location>
</feature>
<protein>
    <recommendedName>
        <fullName evidence="2">histidine kinase</fullName>
        <ecNumber evidence="2">2.7.13.3</ecNumber>
    </recommendedName>
</protein>
<keyword evidence="4" id="KW-0472">Membrane</keyword>
<dbReference type="PROSITE" id="PS50109">
    <property type="entry name" value="HIS_KIN"/>
    <property type="match status" value="1"/>
</dbReference>
<feature type="transmembrane region" description="Helical" evidence="4">
    <location>
        <begin position="26"/>
        <end position="47"/>
    </location>
</feature>
<dbReference type="STRING" id="589865.DaAHT2_0714"/>
<feature type="transmembrane region" description="Helical" evidence="4">
    <location>
        <begin position="211"/>
        <end position="231"/>
    </location>
</feature>
<sequence>MKRLPGLFSPMLDHLRWWNRRLACRYTVGNLLMVLLVGGGFYFLALLPMARFIERCNISQMADAVDDIQRICEQSHNELLRTGVVPDSIEYILKQVATLSFIEDFLTANRLQILLVNNQQVLLAPDLPTPLPKATGKLLGTDKAYAERTSEPAALGALVEDLSVPQSSPEMVTLNGREYHLQGGTFSPWDWQFVVFRDSGHFLNTISQVHYAYFGTVILLLFWVLFSGYFFRRQVETPVNEMINALRQGKKPDYRGVYEFEFLSQRFAEYMEEQQALHRRFFQQQKLESVGVMAGGIAHDFNNLLTALYGQISLAELSLPADHPARAHLSLAEGSANRARFLTRQLLTFTTGNHLHRRPLTLSRLLPETARFALTGSNCELQFSADEDLWPTELDPEQMGNVFHNLVLNARDAMGDNGELTISCRNLELPADTRLPLPPGRYVRIVFQDNGCGMEPEVLSRIFDPYFSTKEKSSRKGTGLGLAICYSVINQHGGHIEVDSVKGQGTVFTLYLPATDGTDPVTEQLRAYLQQKGQKL</sequence>
<evidence type="ECO:0000259" key="5">
    <source>
        <dbReference type="PROSITE" id="PS50109"/>
    </source>
</evidence>
<dbReference type="OrthoDB" id="9781147at2"/>
<dbReference type="Gene3D" id="1.10.287.130">
    <property type="match status" value="1"/>
</dbReference>
<dbReference type="SUPFAM" id="SSF55874">
    <property type="entry name" value="ATPase domain of HSP90 chaperone/DNA topoisomerase II/histidine kinase"/>
    <property type="match status" value="1"/>
</dbReference>
<keyword evidence="4" id="KW-0812">Transmembrane</keyword>
<dbReference type="EC" id="2.7.13.3" evidence="2"/>
<dbReference type="InterPro" id="IPR004358">
    <property type="entry name" value="Sig_transdc_His_kin-like_C"/>
</dbReference>
<dbReference type="InParanoid" id="D6Z1G3"/>
<dbReference type="SUPFAM" id="SSF47384">
    <property type="entry name" value="Homodimeric domain of signal transducing histidine kinase"/>
    <property type="match status" value="1"/>
</dbReference>
<dbReference type="Gene3D" id="3.30.565.10">
    <property type="entry name" value="Histidine kinase-like ATPase, C-terminal domain"/>
    <property type="match status" value="1"/>
</dbReference>
<dbReference type="InterPro" id="IPR005467">
    <property type="entry name" value="His_kinase_dom"/>
</dbReference>
<reference evidence="7" key="1">
    <citation type="submission" date="2010-02" db="EMBL/GenBank/DDBJ databases">
        <title>Complete sequence of Desulfurivibrio alkaliphilus AHT2.</title>
        <authorList>
            <consortium name="US DOE Joint Genome Institute"/>
            <person name="Pitluck S."/>
            <person name="Chertkov O."/>
            <person name="Detter J.C."/>
            <person name="Han C."/>
            <person name="Tapia R."/>
            <person name="Larimer F."/>
            <person name="Land M."/>
            <person name="Hauser L."/>
            <person name="Kyrpides N."/>
            <person name="Mikhailova N."/>
            <person name="Sorokin D.Y."/>
            <person name="Muyzer G."/>
            <person name="Woyke T."/>
        </authorList>
    </citation>
    <scope>NUCLEOTIDE SEQUENCE [LARGE SCALE GENOMIC DNA]</scope>
    <source>
        <strain evidence="7">DSM 19089 / UNIQEM U267 / AHT2</strain>
    </source>
</reference>
<dbReference type="Pfam" id="PF02518">
    <property type="entry name" value="HATPase_c"/>
    <property type="match status" value="1"/>
</dbReference>
<dbReference type="PANTHER" id="PTHR43065:SF42">
    <property type="entry name" value="TWO-COMPONENT SENSOR PPRA"/>
    <property type="match status" value="1"/>
</dbReference>
<dbReference type="HOGENOM" id="CLU_507833_0_0_7"/>
<dbReference type="InterPro" id="IPR003661">
    <property type="entry name" value="HisK_dim/P_dom"/>
</dbReference>
<evidence type="ECO:0000313" key="7">
    <source>
        <dbReference type="Proteomes" id="UP000001508"/>
    </source>
</evidence>
<dbReference type="PANTHER" id="PTHR43065">
    <property type="entry name" value="SENSOR HISTIDINE KINASE"/>
    <property type="match status" value="1"/>
</dbReference>
<comment type="catalytic activity">
    <reaction evidence="1">
        <text>ATP + protein L-histidine = ADP + protein N-phospho-L-histidine.</text>
        <dbReference type="EC" id="2.7.13.3"/>
    </reaction>
</comment>
<organism evidence="6 7">
    <name type="scientific">Desulfurivibrio alkaliphilus (strain DSM 19089 / UNIQEM U267 / AHT2)</name>
    <dbReference type="NCBI Taxonomy" id="589865"/>
    <lineage>
        <taxon>Bacteria</taxon>
        <taxon>Pseudomonadati</taxon>
        <taxon>Thermodesulfobacteriota</taxon>
        <taxon>Desulfobulbia</taxon>
        <taxon>Desulfobulbales</taxon>
        <taxon>Desulfobulbaceae</taxon>
        <taxon>Desulfurivibrio</taxon>
    </lineage>
</organism>
<keyword evidence="4" id="KW-1133">Transmembrane helix</keyword>
<gene>
    <name evidence="6" type="ordered locus">DaAHT2_0714</name>
</gene>
<keyword evidence="3" id="KW-0597">Phosphoprotein</keyword>
<keyword evidence="6" id="KW-0418">Kinase</keyword>
<dbReference type="SMART" id="SM00387">
    <property type="entry name" value="HATPase_c"/>
    <property type="match status" value="1"/>
</dbReference>
<keyword evidence="6" id="KW-0808">Transferase</keyword>
<dbReference type="InterPro" id="IPR036097">
    <property type="entry name" value="HisK_dim/P_sf"/>
</dbReference>
<evidence type="ECO:0000256" key="2">
    <source>
        <dbReference type="ARBA" id="ARBA00012438"/>
    </source>
</evidence>